<evidence type="ECO:0000259" key="1">
    <source>
        <dbReference type="Pfam" id="PF00535"/>
    </source>
</evidence>
<dbReference type="SUPFAM" id="SSF53448">
    <property type="entry name" value="Nucleotide-diphospho-sugar transferases"/>
    <property type="match status" value="1"/>
</dbReference>
<dbReference type="PANTHER" id="PTHR43179:SF7">
    <property type="entry name" value="RHAMNOSYLTRANSFERASE WBBL"/>
    <property type="match status" value="1"/>
</dbReference>
<sequence length="303" mass="35162">MNTGSTDLSVIIVPYNNKDLLKTTLDSIFETQSRYSYEVIVHDNGSADGTVDMVETQYPQVKLIRGENIGFSKANNRGIAASSGRYILLLNPDTKIQANTLQVMLEFMDKRLDVGMATCKVVLANGKLDPACRRSFPTPWVAITRLSGLSLMLPNSKLFNKYNLSFLPEDEEYEIDSCSGAFLLTRRNVIDKIGLLDEDFFLYNEDLDWCYRAKDAGYKVYYYPAAQITHYKRQSTQFSKIAQWEFHHSMILFYRKHFSDKYPWIVNQIAYLGPYVRYYLKLGFSHFDNFFARLFGKKTRQRF</sequence>
<dbReference type="Pfam" id="PF00535">
    <property type="entry name" value="Glycos_transf_2"/>
    <property type="match status" value="1"/>
</dbReference>
<feature type="domain" description="Glycosyltransferase 2-like" evidence="1">
    <location>
        <begin position="9"/>
        <end position="190"/>
    </location>
</feature>
<dbReference type="Proteomes" id="UP000176786">
    <property type="component" value="Unassembled WGS sequence"/>
</dbReference>
<dbReference type="CDD" id="cd04186">
    <property type="entry name" value="GT_2_like_c"/>
    <property type="match status" value="1"/>
</dbReference>
<dbReference type="PANTHER" id="PTHR43179">
    <property type="entry name" value="RHAMNOSYLTRANSFERASE WBBL"/>
    <property type="match status" value="1"/>
</dbReference>
<comment type="caution">
    <text evidence="2">The sequence shown here is derived from an EMBL/GenBank/DDBJ whole genome shotgun (WGS) entry which is preliminary data.</text>
</comment>
<dbReference type="InterPro" id="IPR001173">
    <property type="entry name" value="Glyco_trans_2-like"/>
</dbReference>
<proteinExistence type="predicted"/>
<dbReference type="STRING" id="1817832.A3J48_03900"/>
<name>A0A1F5P813_9BACT</name>
<evidence type="ECO:0000313" key="3">
    <source>
        <dbReference type="Proteomes" id="UP000176786"/>
    </source>
</evidence>
<dbReference type="AlphaFoldDB" id="A0A1F5P813"/>
<protein>
    <recommendedName>
        <fullName evidence="1">Glycosyltransferase 2-like domain-containing protein</fullName>
    </recommendedName>
</protein>
<dbReference type="EMBL" id="MFES01000013">
    <property type="protein sequence ID" value="OGE86076.1"/>
    <property type="molecule type" value="Genomic_DNA"/>
</dbReference>
<dbReference type="Gene3D" id="3.90.550.10">
    <property type="entry name" value="Spore Coat Polysaccharide Biosynthesis Protein SpsA, Chain A"/>
    <property type="match status" value="1"/>
</dbReference>
<dbReference type="InterPro" id="IPR029044">
    <property type="entry name" value="Nucleotide-diphossugar_trans"/>
</dbReference>
<evidence type="ECO:0000313" key="2">
    <source>
        <dbReference type="EMBL" id="OGE86076.1"/>
    </source>
</evidence>
<accession>A0A1F5P813</accession>
<organism evidence="2 3">
    <name type="scientific">Candidatus Doudnabacteria bacterium RIFCSPHIGHO2_02_FULL_46_11</name>
    <dbReference type="NCBI Taxonomy" id="1817832"/>
    <lineage>
        <taxon>Bacteria</taxon>
        <taxon>Candidatus Doudnaibacteriota</taxon>
    </lineage>
</organism>
<reference evidence="2 3" key="1">
    <citation type="journal article" date="2016" name="Nat. Commun.">
        <title>Thousands of microbial genomes shed light on interconnected biogeochemical processes in an aquifer system.</title>
        <authorList>
            <person name="Anantharaman K."/>
            <person name="Brown C.T."/>
            <person name="Hug L.A."/>
            <person name="Sharon I."/>
            <person name="Castelle C.J."/>
            <person name="Probst A.J."/>
            <person name="Thomas B.C."/>
            <person name="Singh A."/>
            <person name="Wilkins M.J."/>
            <person name="Karaoz U."/>
            <person name="Brodie E.L."/>
            <person name="Williams K.H."/>
            <person name="Hubbard S.S."/>
            <person name="Banfield J.F."/>
        </authorList>
    </citation>
    <scope>NUCLEOTIDE SEQUENCE [LARGE SCALE GENOMIC DNA]</scope>
</reference>
<gene>
    <name evidence="2" type="ORF">A3J48_03900</name>
</gene>